<name>A0A0A7GCU7_GEOAI</name>
<dbReference type="EMBL" id="CP009552">
    <property type="protein sequence ID" value="AIY89880.1"/>
    <property type="molecule type" value="Genomic_DNA"/>
</dbReference>
<reference evidence="1 2" key="1">
    <citation type="journal article" date="2015" name="Appl. Environ. Microbiol.">
        <title>The Geoglobus acetivorans genome: Fe(III) reduction, acetate utilization, autotrophic growth, and degradation of aromatic compounds in a hyperthermophilic archaeon.</title>
        <authorList>
            <person name="Mardanov A.V."/>
            <person name="Slododkina G.B."/>
            <person name="Slobodkin A.I."/>
            <person name="Beletsky A.V."/>
            <person name="Gavrilov S.N."/>
            <person name="Kublanov I.V."/>
            <person name="Bonch-Osmolovskaya E.A."/>
            <person name="Skryabin K.G."/>
            <person name="Ravin N.V."/>
        </authorList>
    </citation>
    <scope>NUCLEOTIDE SEQUENCE [LARGE SCALE GENOMIC DNA]</scope>
    <source>
        <strain evidence="1 2">SBH6</strain>
    </source>
</reference>
<dbReference type="STRING" id="565033.GACE_0831"/>
<dbReference type="GeneID" id="24797427"/>
<dbReference type="KEGG" id="gac:GACE_0831"/>
<protein>
    <submittedName>
        <fullName evidence="1">Uncharacterized protein</fullName>
    </submittedName>
</protein>
<dbReference type="HOGENOM" id="CLU_1375484_0_0_2"/>
<dbReference type="RefSeq" id="WP_048091414.1">
    <property type="nucleotide sequence ID" value="NZ_CP009552.1"/>
</dbReference>
<organism evidence="1 2">
    <name type="scientific">Geoglobus acetivorans</name>
    <dbReference type="NCBI Taxonomy" id="565033"/>
    <lineage>
        <taxon>Archaea</taxon>
        <taxon>Methanobacteriati</taxon>
        <taxon>Methanobacteriota</taxon>
        <taxon>Archaeoglobi</taxon>
        <taxon>Archaeoglobales</taxon>
        <taxon>Archaeoglobaceae</taxon>
        <taxon>Geoglobus</taxon>
    </lineage>
</organism>
<evidence type="ECO:0000313" key="2">
    <source>
        <dbReference type="Proteomes" id="UP000030624"/>
    </source>
</evidence>
<accession>A0A0A7GCU7</accession>
<proteinExistence type="predicted"/>
<dbReference type="eggNOG" id="arCOG10698">
    <property type="taxonomic scope" value="Archaea"/>
</dbReference>
<dbReference type="Proteomes" id="UP000030624">
    <property type="component" value="Chromosome"/>
</dbReference>
<dbReference type="AlphaFoldDB" id="A0A0A7GCU7"/>
<evidence type="ECO:0000313" key="1">
    <source>
        <dbReference type="EMBL" id="AIY89880.1"/>
    </source>
</evidence>
<gene>
    <name evidence="1" type="ORF">GACE_0831</name>
</gene>
<sequence>MAVDELVKLLSTAFRKDPDSNNYKLLKILDSEFSNIELEAENVRNAHFVDYASGKSLDYIGQLFNVRRQQGETDEHFRARIKIAFSKLTEMTTIKDIKEVVASALKTKTSRVRVLDRYDIEPALFEVWVWLQDLNNAGLTIQELKDLLQAIKPAGVRLDTKQFGTFTYRSINDVSDPTKGYNDLANSNPNAGTYAGLL</sequence>